<dbReference type="InterPro" id="IPR013083">
    <property type="entry name" value="Znf_RING/FYVE/PHD"/>
</dbReference>
<evidence type="ECO:0000313" key="6">
    <source>
        <dbReference type="EMBL" id="ORX67458.1"/>
    </source>
</evidence>
<keyword evidence="1" id="KW-0479">Metal-binding</keyword>
<sequence length="893" mass="97016">MSTLEASSLLPFDGWQKPPCLSRQLATHQNLVSAVRGSGDGVTKRVTRTRTVSDTQWSRARRPRGQRTSIDGQHCDLDYRTLLDAERFMDDTVIYRSRRQYVLARGHRCVKMTLTRRRSHPGHVGAPSLPTSPLTSDIDGVHSDLEDLIALTDMMPVESSEAAAAEDSEGKNTGRAKDSPGNADSSKSSNDSKESNDSKDKKPKGQRGKDSGPTEDAEENAAEDSGNSEEEKDEGDDEEEDDEEDEDDGVVRCVCGERNDGELMIQCEICQVWQHTLCMGIRDEKHIPDKYYCEKCRPEDHPYINSRPRTIVLAEASSIGATTMMRRSAVMAVAKMTAREEYRAAAAAAAIAASVAAAASSGGRSGGSRRGSKKQAVKLETGQTTPSSNGRSTQPAKKGRRNRRQTRDPDEESEGEYDANSGSNSTSDKSSGKNSKGAAKRTGGESASRGKRRRTGGAASKENSNSGSGNEEDEGRSPVNDSSTQLPVLDTKMQRIAKQTGRGRSASSVVKSSSKSLAAGSPRRGNRLAGIPNGIEEEGDEGEKKRVQSMPGSPRSPSPSLQSLLLENGPAGKGGLMVEIGDASDGGQSTRTDKSNKRKRNGRSGAVGRGGKHQRLTQSASNSPYISQGPSFGDSVFGADQRQGSRHVSPRGTPAGIAEGDDEYENGGQGSIGDGAETAGKDEEHAHHRQPKHNFPPIEMEDVDGNTITVPSNMLNSHGQPIYSSVTPETMCKIRYPHNRASLHELNRRAKQLLDWLGKAQSEYEQERLTWLRPLHSGDDEQQQEEDIEQDTKPEGDSSSILPRQQQQQQLDRRPSQALSEAPTSPINPSDWPTDDPELPREFPADDEPLMETEAAAPANEGKPADPSRPRPTLSIMEDLVWRLIRFQETYAI</sequence>
<dbReference type="Gene3D" id="3.30.40.10">
    <property type="entry name" value="Zinc/RING finger domain, C3HC4 (zinc finger)"/>
    <property type="match status" value="1"/>
</dbReference>
<dbReference type="InterPro" id="IPR019786">
    <property type="entry name" value="Zinc_finger_PHD-type_CS"/>
</dbReference>
<feature type="compositionally biased region" description="Polar residues" evidence="4">
    <location>
        <begin position="616"/>
        <end position="630"/>
    </location>
</feature>
<feature type="compositionally biased region" description="Polar residues" evidence="4">
    <location>
        <begin position="706"/>
        <end position="721"/>
    </location>
</feature>
<gene>
    <name evidence="6" type="ORF">DL89DRAFT_285490</name>
</gene>
<feature type="compositionally biased region" description="Low complexity" evidence="4">
    <location>
        <begin position="549"/>
        <end position="566"/>
    </location>
</feature>
<feature type="compositionally biased region" description="Low complexity" evidence="4">
    <location>
        <begin position="502"/>
        <end position="521"/>
    </location>
</feature>
<dbReference type="GO" id="GO:0061188">
    <property type="term" value="P:negative regulation of rDNA heterochromatin formation"/>
    <property type="evidence" value="ECO:0007669"/>
    <property type="project" value="TreeGrafter"/>
</dbReference>
<dbReference type="GeneID" id="63806472"/>
<dbReference type="CDD" id="cd15550">
    <property type="entry name" value="PHD_MLL5"/>
    <property type="match status" value="1"/>
</dbReference>
<evidence type="ECO:0000256" key="4">
    <source>
        <dbReference type="SAM" id="MobiDB-lite"/>
    </source>
</evidence>
<proteinExistence type="predicted"/>
<dbReference type="PANTHER" id="PTHR47793:SF1">
    <property type="entry name" value="HISTONE DEACETYLASE COMPLEX SUBUNIT CTI6"/>
    <property type="match status" value="1"/>
</dbReference>
<feature type="region of interest" description="Disordered" evidence="4">
    <location>
        <begin position="360"/>
        <end position="721"/>
    </location>
</feature>
<feature type="region of interest" description="Disordered" evidence="4">
    <location>
        <begin position="115"/>
        <end position="137"/>
    </location>
</feature>
<dbReference type="GO" id="GO:0033698">
    <property type="term" value="C:Rpd3L complex"/>
    <property type="evidence" value="ECO:0007669"/>
    <property type="project" value="TreeGrafter"/>
</dbReference>
<dbReference type="SMART" id="SM00249">
    <property type="entry name" value="PHD"/>
    <property type="match status" value="1"/>
</dbReference>
<feature type="compositionally biased region" description="Acidic residues" evidence="4">
    <location>
        <begin position="213"/>
        <end position="248"/>
    </location>
</feature>
<feature type="compositionally biased region" description="Polar residues" evidence="4">
    <location>
        <begin position="817"/>
        <end position="828"/>
    </location>
</feature>
<feature type="compositionally biased region" description="Low complexity" evidence="4">
    <location>
        <begin position="419"/>
        <end position="437"/>
    </location>
</feature>
<dbReference type="GO" id="GO:0070210">
    <property type="term" value="C:Rpd3L-Expanded complex"/>
    <property type="evidence" value="ECO:0007669"/>
    <property type="project" value="TreeGrafter"/>
</dbReference>
<feature type="compositionally biased region" description="Low complexity" evidence="4">
    <location>
        <begin position="456"/>
        <end position="469"/>
    </location>
</feature>
<dbReference type="AlphaFoldDB" id="A0A1Y1W1T3"/>
<dbReference type="STRING" id="61395.A0A1Y1W1T3"/>
<feature type="region of interest" description="Disordered" evidence="4">
    <location>
        <begin position="36"/>
        <end position="69"/>
    </location>
</feature>
<dbReference type="Proteomes" id="UP000193922">
    <property type="component" value="Unassembled WGS sequence"/>
</dbReference>
<dbReference type="InterPro" id="IPR001965">
    <property type="entry name" value="Znf_PHD"/>
</dbReference>
<dbReference type="RefSeq" id="XP_040741345.1">
    <property type="nucleotide sequence ID" value="XM_040889824.1"/>
</dbReference>
<dbReference type="GO" id="GO:0061186">
    <property type="term" value="P:negative regulation of silent mating-type cassette heterochromatin formation"/>
    <property type="evidence" value="ECO:0007669"/>
    <property type="project" value="TreeGrafter"/>
</dbReference>
<feature type="region of interest" description="Disordered" evidence="4">
    <location>
        <begin position="159"/>
        <end position="250"/>
    </location>
</feature>
<dbReference type="EMBL" id="MCFD01000012">
    <property type="protein sequence ID" value="ORX67458.1"/>
    <property type="molecule type" value="Genomic_DNA"/>
</dbReference>
<reference evidence="6 7" key="1">
    <citation type="submission" date="2016-07" db="EMBL/GenBank/DDBJ databases">
        <title>Pervasive Adenine N6-methylation of Active Genes in Fungi.</title>
        <authorList>
            <consortium name="DOE Joint Genome Institute"/>
            <person name="Mondo S.J."/>
            <person name="Dannebaum R.O."/>
            <person name="Kuo R.C."/>
            <person name="Labutti K."/>
            <person name="Haridas S."/>
            <person name="Kuo A."/>
            <person name="Salamov A."/>
            <person name="Ahrendt S.R."/>
            <person name="Lipzen A."/>
            <person name="Sullivan W."/>
            <person name="Andreopoulos W.B."/>
            <person name="Clum A."/>
            <person name="Lindquist E."/>
            <person name="Daum C."/>
            <person name="Ramamoorthy G.K."/>
            <person name="Gryganskyi A."/>
            <person name="Culley D."/>
            <person name="Magnuson J.K."/>
            <person name="James T.Y."/>
            <person name="O'Malley M.A."/>
            <person name="Stajich J.E."/>
            <person name="Spatafora J.W."/>
            <person name="Visel A."/>
            <person name="Grigoriev I.V."/>
        </authorList>
    </citation>
    <scope>NUCLEOTIDE SEQUENCE [LARGE SCALE GENOMIC DNA]</scope>
    <source>
        <strain evidence="6 7">ATCC 12442</strain>
    </source>
</reference>
<dbReference type="InterPro" id="IPR053051">
    <property type="entry name" value="HDAC_complex_subunit"/>
</dbReference>
<evidence type="ECO:0000259" key="5">
    <source>
        <dbReference type="SMART" id="SM00249"/>
    </source>
</evidence>
<dbReference type="OrthoDB" id="418595at2759"/>
<feature type="region of interest" description="Disordered" evidence="4">
    <location>
        <begin position="774"/>
        <end position="875"/>
    </location>
</feature>
<comment type="caution">
    <text evidence="6">The sequence shown here is derived from an EMBL/GenBank/DDBJ whole genome shotgun (WGS) entry which is preliminary data.</text>
</comment>
<keyword evidence="7" id="KW-1185">Reference proteome</keyword>
<feature type="compositionally biased region" description="Acidic residues" evidence="4">
    <location>
        <begin position="780"/>
        <end position="789"/>
    </location>
</feature>
<protein>
    <recommendedName>
        <fullName evidence="5">Zinc finger PHD-type domain-containing protein</fullName>
    </recommendedName>
</protein>
<dbReference type="GO" id="GO:0008270">
    <property type="term" value="F:zinc ion binding"/>
    <property type="evidence" value="ECO:0007669"/>
    <property type="project" value="UniProtKB-KW"/>
</dbReference>
<evidence type="ECO:0000256" key="1">
    <source>
        <dbReference type="ARBA" id="ARBA00022723"/>
    </source>
</evidence>
<organism evidence="6 7">
    <name type="scientific">Linderina pennispora</name>
    <dbReference type="NCBI Taxonomy" id="61395"/>
    <lineage>
        <taxon>Eukaryota</taxon>
        <taxon>Fungi</taxon>
        <taxon>Fungi incertae sedis</taxon>
        <taxon>Zoopagomycota</taxon>
        <taxon>Kickxellomycotina</taxon>
        <taxon>Kickxellomycetes</taxon>
        <taxon>Kickxellales</taxon>
        <taxon>Kickxellaceae</taxon>
        <taxon>Linderina</taxon>
    </lineage>
</organism>
<feature type="compositionally biased region" description="Basic and acidic residues" evidence="4">
    <location>
        <begin position="168"/>
        <end position="178"/>
    </location>
</feature>
<evidence type="ECO:0000313" key="7">
    <source>
        <dbReference type="Proteomes" id="UP000193922"/>
    </source>
</evidence>
<evidence type="ECO:0000256" key="3">
    <source>
        <dbReference type="ARBA" id="ARBA00022833"/>
    </source>
</evidence>
<name>A0A1Y1W1T3_9FUNG</name>
<dbReference type="PROSITE" id="PS01359">
    <property type="entry name" value="ZF_PHD_1"/>
    <property type="match status" value="1"/>
</dbReference>
<dbReference type="Pfam" id="PF20826">
    <property type="entry name" value="PHD_5"/>
    <property type="match status" value="1"/>
</dbReference>
<accession>A0A1Y1W1T3</accession>
<feature type="domain" description="Zinc finger PHD-type" evidence="5">
    <location>
        <begin position="252"/>
        <end position="297"/>
    </location>
</feature>
<feature type="compositionally biased region" description="Basic and acidic residues" evidence="4">
    <location>
        <begin position="190"/>
        <end position="200"/>
    </location>
</feature>
<keyword evidence="2" id="KW-0863">Zinc-finger</keyword>
<feature type="compositionally biased region" description="Polar residues" evidence="4">
    <location>
        <begin position="381"/>
        <end position="395"/>
    </location>
</feature>
<dbReference type="InterPro" id="IPR011011">
    <property type="entry name" value="Znf_FYVE_PHD"/>
</dbReference>
<dbReference type="SUPFAM" id="SSF57903">
    <property type="entry name" value="FYVE/PHD zinc finger"/>
    <property type="match status" value="1"/>
</dbReference>
<dbReference type="PANTHER" id="PTHR47793">
    <property type="entry name" value="HISTONE DEACETYLASE COMPLEX SUBUNIT CTI6"/>
    <property type="match status" value="1"/>
</dbReference>
<evidence type="ECO:0000256" key="2">
    <source>
        <dbReference type="ARBA" id="ARBA00022771"/>
    </source>
</evidence>
<keyword evidence="3" id="KW-0862">Zinc</keyword>